<dbReference type="Proteomes" id="UP000543030">
    <property type="component" value="Unassembled WGS sequence"/>
</dbReference>
<dbReference type="EMBL" id="JACHHN010000004">
    <property type="protein sequence ID" value="MBB5191458.1"/>
    <property type="molecule type" value="Genomic_DNA"/>
</dbReference>
<dbReference type="AlphaFoldDB" id="A0A840RG12"/>
<sequence>MTPTTEPTPVVVTIAEKELSGAQWVTKYPGSSDTADLEEDFKIATESFLAALRLAKATVYIAATFRPPERAYLMHWSWKIAHKKVKPEKVPARSGILIEWDHGDEEKSIQAAKSMVSSYGMDGLKVAPALSSRHTEGKAIDMSIAWSSKVLTISDASGKEIEIKEGVKNGMNSELHKIGESYGVIKFKLGAKDKPHWSSDGK</sequence>
<organism evidence="1 2">
    <name type="scientific">Silvimonas terrae</name>
    <dbReference type="NCBI Taxonomy" id="300266"/>
    <lineage>
        <taxon>Bacteria</taxon>
        <taxon>Pseudomonadati</taxon>
        <taxon>Pseudomonadota</taxon>
        <taxon>Betaproteobacteria</taxon>
        <taxon>Neisseriales</taxon>
        <taxon>Chitinibacteraceae</taxon>
        <taxon>Silvimonas</taxon>
    </lineage>
</organism>
<keyword evidence="2" id="KW-1185">Reference proteome</keyword>
<comment type="caution">
    <text evidence="1">The sequence shown here is derived from an EMBL/GenBank/DDBJ whole genome shotgun (WGS) entry which is preliminary data.</text>
</comment>
<name>A0A840RG12_9NEIS</name>
<accession>A0A840RG12</accession>
<dbReference type="RefSeq" id="WP_184100491.1">
    <property type="nucleotide sequence ID" value="NZ_JACHHN010000004.1"/>
</dbReference>
<evidence type="ECO:0000313" key="2">
    <source>
        <dbReference type="Proteomes" id="UP000543030"/>
    </source>
</evidence>
<gene>
    <name evidence="1" type="ORF">HNQ50_002188</name>
</gene>
<protein>
    <submittedName>
        <fullName evidence="1">Fructose/tagatose bisphosphate aldolase</fullName>
    </submittedName>
</protein>
<dbReference type="InterPro" id="IPR009045">
    <property type="entry name" value="Zn_M74/Hedgehog-like"/>
</dbReference>
<evidence type="ECO:0000313" key="1">
    <source>
        <dbReference type="EMBL" id="MBB5191458.1"/>
    </source>
</evidence>
<dbReference type="Gene3D" id="3.30.1380.10">
    <property type="match status" value="1"/>
</dbReference>
<reference evidence="1 2" key="1">
    <citation type="submission" date="2020-08" db="EMBL/GenBank/DDBJ databases">
        <title>Genomic Encyclopedia of Type Strains, Phase IV (KMG-IV): sequencing the most valuable type-strain genomes for metagenomic binning, comparative biology and taxonomic classification.</title>
        <authorList>
            <person name="Goeker M."/>
        </authorList>
    </citation>
    <scope>NUCLEOTIDE SEQUENCE [LARGE SCALE GENOMIC DNA]</scope>
    <source>
        <strain evidence="1 2">DSM 18233</strain>
    </source>
</reference>
<proteinExistence type="predicted"/>